<protein>
    <submittedName>
        <fullName evidence="1">Uncharacterized protein</fullName>
    </submittedName>
</protein>
<evidence type="ECO:0000313" key="1">
    <source>
        <dbReference type="EMBL" id="UEN68801.1"/>
    </source>
</evidence>
<name>A0AAE9C5N5_9CAUD</name>
<reference evidence="1" key="1">
    <citation type="submission" date="2021-06" db="EMBL/GenBank/DDBJ databases">
        <authorList>
            <person name="Tinney K.R."/>
            <person name="Subramanian S."/>
            <person name="Parent K.N."/>
        </authorList>
    </citation>
    <scope>NUCLEOTIDE SEQUENCE</scope>
</reference>
<gene>
    <name evidence="1" type="ORF">Moo19_gp5</name>
</gene>
<evidence type="ECO:0000313" key="2">
    <source>
        <dbReference type="Proteomes" id="UP000828350"/>
    </source>
</evidence>
<organism evidence="1 2">
    <name type="scientific">Shigella virus Moo19</name>
    <dbReference type="NCBI Taxonomy" id="2886042"/>
    <lineage>
        <taxon>Viruses</taxon>
        <taxon>Duplodnaviria</taxon>
        <taxon>Heunggongvirae</taxon>
        <taxon>Uroviricota</taxon>
        <taxon>Caudoviricetes</taxon>
        <taxon>Schitoviridae</taxon>
        <taxon>Enquatrovirinae</taxon>
        <taxon>Moovirus</taxon>
        <taxon>Moovirus moo</taxon>
    </lineage>
</organism>
<proteinExistence type="predicted"/>
<dbReference type="EMBL" id="MZ358387">
    <property type="protein sequence ID" value="UEN68801.1"/>
    <property type="molecule type" value="Genomic_DNA"/>
</dbReference>
<dbReference type="Proteomes" id="UP000828350">
    <property type="component" value="Segment"/>
</dbReference>
<sequence length="120" mass="13694">MNLFLIPPMSCNPLKLVGEQPTWDRLGVTKETVLYEPSEEAHEFIGHCLMISSEIQFKSLAEPVEVREQDKVYVIGHHYPDVCTTLQGRLIRLTDESTCIQCTCYHPCPSSKKVIYPLDI</sequence>
<keyword evidence="2" id="KW-1185">Reference proteome</keyword>
<accession>A0AAE9C5N5</accession>